<dbReference type="STRING" id="40998.A0A2P8A4L0"/>
<reference evidence="3 4" key="1">
    <citation type="submission" date="2017-05" db="EMBL/GenBank/DDBJ databases">
        <title>Draft genome sequence of Elsinoe australis.</title>
        <authorList>
            <person name="Cheng Q."/>
        </authorList>
    </citation>
    <scope>NUCLEOTIDE SEQUENCE [LARGE SCALE GENOMIC DNA]</scope>
    <source>
        <strain evidence="3 4">NL1</strain>
    </source>
</reference>
<feature type="region of interest" description="Disordered" evidence="1">
    <location>
        <begin position="328"/>
        <end position="437"/>
    </location>
</feature>
<organism evidence="3 4">
    <name type="scientific">Elsinoe australis</name>
    <dbReference type="NCBI Taxonomy" id="40998"/>
    <lineage>
        <taxon>Eukaryota</taxon>
        <taxon>Fungi</taxon>
        <taxon>Dikarya</taxon>
        <taxon>Ascomycota</taxon>
        <taxon>Pezizomycotina</taxon>
        <taxon>Dothideomycetes</taxon>
        <taxon>Dothideomycetidae</taxon>
        <taxon>Myriangiales</taxon>
        <taxon>Elsinoaceae</taxon>
        <taxon>Elsinoe</taxon>
    </lineage>
</organism>
<dbReference type="Proteomes" id="UP000243723">
    <property type="component" value="Unassembled WGS sequence"/>
</dbReference>
<dbReference type="PANTHER" id="PTHR40623">
    <property type="entry name" value="INTEGRAL MEMBRANE PROTEIN"/>
    <property type="match status" value="1"/>
</dbReference>
<comment type="caution">
    <text evidence="3">The sequence shown here is derived from an EMBL/GenBank/DDBJ whole genome shotgun (WGS) entry which is preliminary data.</text>
</comment>
<dbReference type="OrthoDB" id="5426165at2759"/>
<dbReference type="PANTHER" id="PTHR40623:SF2">
    <property type="entry name" value="INTEGRAL MEMBRANE PROTEIN"/>
    <property type="match status" value="1"/>
</dbReference>
<evidence type="ECO:0000313" key="4">
    <source>
        <dbReference type="Proteomes" id="UP000243723"/>
    </source>
</evidence>
<keyword evidence="2" id="KW-1133">Transmembrane helix</keyword>
<dbReference type="AlphaFoldDB" id="A0A2P8A4L0"/>
<feature type="compositionally biased region" description="Low complexity" evidence="1">
    <location>
        <begin position="383"/>
        <end position="393"/>
    </location>
</feature>
<feature type="transmembrane region" description="Helical" evidence="2">
    <location>
        <begin position="15"/>
        <end position="36"/>
    </location>
</feature>
<accession>A0A2P8A4L0</accession>
<dbReference type="EMBL" id="NHZQ01000067">
    <property type="protein sequence ID" value="PSK55405.1"/>
    <property type="molecule type" value="Genomic_DNA"/>
</dbReference>
<feature type="compositionally biased region" description="Low complexity" evidence="1">
    <location>
        <begin position="416"/>
        <end position="437"/>
    </location>
</feature>
<feature type="compositionally biased region" description="Polar residues" evidence="1">
    <location>
        <begin position="343"/>
        <end position="367"/>
    </location>
</feature>
<evidence type="ECO:0000313" key="3">
    <source>
        <dbReference type="EMBL" id="PSK55405.1"/>
    </source>
</evidence>
<name>A0A2P8A4L0_9PEZI</name>
<keyword evidence="4" id="KW-1185">Reference proteome</keyword>
<keyword evidence="2" id="KW-0472">Membrane</keyword>
<feature type="compositionally biased region" description="Low complexity" evidence="1">
    <location>
        <begin position="263"/>
        <end position="280"/>
    </location>
</feature>
<protein>
    <submittedName>
        <fullName evidence="3">Uncharacterized protein</fullName>
    </submittedName>
</protein>
<evidence type="ECO:0000256" key="1">
    <source>
        <dbReference type="SAM" id="MobiDB-lite"/>
    </source>
</evidence>
<sequence length="437" mass="48201">MSNNFFVDWALWQKMVFILGLALVATIFVGIIKLWYTHWRVRKYAAIEKLADKVQVIREKSIIRSLSTKNVRKPKRDRSTQKPMQEKNSVEVPFGIRALEEGTKVDDVWDSRPASREVSSIDLAMYRGKNPSTTDLQQALAHPVERRESSVLTSDTESDGDISGLNLNPARDLESGPVSPPPPGGHRSKYPPHSFAKYEGTSGYRVKNSFGPRLNTRLHSSDGPQSSSSAPSFTSTYSPAQSEDASPGADYLQPDLRTGRPLASSAPSSVRSTRSASADSIRAMQQRRLSQCAETGQFLPRHRSERLDLDPESELPVLETTLSDRLSFEFDEEGRDSDPKHFSTPSIRLTANTPNLDGTPSTPSTSQRGRRLRKRSPTPPSTPVSASFSVSSRRSSEVLRQINSGFAILRPGTLETQPTTPQPSSTSKVRSSSTESG</sequence>
<proteinExistence type="predicted"/>
<feature type="compositionally biased region" description="Low complexity" evidence="1">
    <location>
        <begin position="221"/>
        <end position="239"/>
    </location>
</feature>
<feature type="region of interest" description="Disordered" evidence="1">
    <location>
        <begin position="136"/>
        <end position="316"/>
    </location>
</feature>
<evidence type="ECO:0000256" key="2">
    <source>
        <dbReference type="SAM" id="Phobius"/>
    </source>
</evidence>
<keyword evidence="2" id="KW-0812">Transmembrane</keyword>
<gene>
    <name evidence="3" type="ORF">B9Z65_2794</name>
</gene>